<feature type="region of interest" description="Disordered" evidence="1">
    <location>
        <begin position="1"/>
        <end position="98"/>
    </location>
</feature>
<organism evidence="3 4">
    <name type="scientific">Lolium multiflorum</name>
    <name type="common">Italian ryegrass</name>
    <name type="synonym">Lolium perenne subsp. multiflorum</name>
    <dbReference type="NCBI Taxonomy" id="4521"/>
    <lineage>
        <taxon>Eukaryota</taxon>
        <taxon>Viridiplantae</taxon>
        <taxon>Streptophyta</taxon>
        <taxon>Embryophyta</taxon>
        <taxon>Tracheophyta</taxon>
        <taxon>Spermatophyta</taxon>
        <taxon>Magnoliopsida</taxon>
        <taxon>Liliopsida</taxon>
        <taxon>Poales</taxon>
        <taxon>Poaceae</taxon>
        <taxon>BOP clade</taxon>
        <taxon>Pooideae</taxon>
        <taxon>Poodae</taxon>
        <taxon>Poeae</taxon>
        <taxon>Poeae Chloroplast Group 2 (Poeae type)</taxon>
        <taxon>Loliodinae</taxon>
        <taxon>Loliinae</taxon>
        <taxon>Lolium</taxon>
    </lineage>
</organism>
<dbReference type="EMBL" id="JAUUTY010000002">
    <property type="protein sequence ID" value="KAK1677626.1"/>
    <property type="molecule type" value="Genomic_DNA"/>
</dbReference>
<name>A0AAD8WSX3_LOLMU</name>
<sequence>MLQEPRARLYRRRRRASQHAHRLNQEEMLPSGSDHDLELKSISCEPTTEQELEQDEDEEDDDEEEEEAEEEEEEEEDEQDEDEEEELAPESSMEDEKNDFAHHRKDWEFTFKHGNRTFDLITSLSPMVYTHCTPSCLPVDAGLVPSLQMFSIKIAKIKHLQWPLHVYGTVAARDYVDQKRNIIFFRPRSESQTITKNDPYLHLTGPRRGLLSVEPVHIEIRLMLKEGRSWPEDRELVTRAFCYDAYDNPSNCDYFISHLTNYLCKIEMCYEQLVKSRQATVLAVRVMQGSPFKYGGQVLCCASPYEDDTSKMIVLFDSKYGNTSLDNNGTMSMDPDGYLDLSRRVVSVQGRLKIFIHTYSRSGAILATGRVSFRAKDCQTSQARCVLHNRRKGTNSAVKITVAWSRFARKISNIEIDCFTNL</sequence>
<dbReference type="Pfam" id="PF20241">
    <property type="entry name" value="DUF6598"/>
    <property type="match status" value="1"/>
</dbReference>
<dbReference type="AlphaFoldDB" id="A0AAD8WSX3"/>
<proteinExistence type="predicted"/>
<evidence type="ECO:0000259" key="2">
    <source>
        <dbReference type="Pfam" id="PF20241"/>
    </source>
</evidence>
<protein>
    <recommendedName>
        <fullName evidence="2">DUF6598 domain-containing protein</fullName>
    </recommendedName>
</protein>
<gene>
    <name evidence="3" type="ORF">QYE76_038474</name>
</gene>
<feature type="domain" description="DUF6598" evidence="2">
    <location>
        <begin position="146"/>
        <end position="388"/>
    </location>
</feature>
<evidence type="ECO:0000313" key="4">
    <source>
        <dbReference type="Proteomes" id="UP001231189"/>
    </source>
</evidence>
<keyword evidence="4" id="KW-1185">Reference proteome</keyword>
<comment type="caution">
    <text evidence="3">The sequence shown here is derived from an EMBL/GenBank/DDBJ whole genome shotgun (WGS) entry which is preliminary data.</text>
</comment>
<feature type="compositionally biased region" description="Basic residues" evidence="1">
    <location>
        <begin position="8"/>
        <end position="22"/>
    </location>
</feature>
<dbReference type="PANTHER" id="PTHR33065">
    <property type="entry name" value="OS07G0486400 PROTEIN"/>
    <property type="match status" value="1"/>
</dbReference>
<dbReference type="InterPro" id="IPR046533">
    <property type="entry name" value="DUF6598"/>
</dbReference>
<evidence type="ECO:0000313" key="3">
    <source>
        <dbReference type="EMBL" id="KAK1677626.1"/>
    </source>
</evidence>
<dbReference type="PANTHER" id="PTHR33065:SF214">
    <property type="entry name" value="DUF6598 DOMAIN-CONTAINING PROTEIN"/>
    <property type="match status" value="1"/>
</dbReference>
<feature type="compositionally biased region" description="Acidic residues" evidence="1">
    <location>
        <begin position="48"/>
        <end position="93"/>
    </location>
</feature>
<accession>A0AAD8WSX3</accession>
<reference evidence="3" key="1">
    <citation type="submission" date="2023-07" db="EMBL/GenBank/DDBJ databases">
        <title>A chromosome-level genome assembly of Lolium multiflorum.</title>
        <authorList>
            <person name="Chen Y."/>
            <person name="Copetti D."/>
            <person name="Kolliker R."/>
            <person name="Studer B."/>
        </authorList>
    </citation>
    <scope>NUCLEOTIDE SEQUENCE</scope>
    <source>
        <strain evidence="3">02402/16</strain>
        <tissue evidence="3">Leaf</tissue>
    </source>
</reference>
<dbReference type="Proteomes" id="UP001231189">
    <property type="component" value="Unassembled WGS sequence"/>
</dbReference>
<evidence type="ECO:0000256" key="1">
    <source>
        <dbReference type="SAM" id="MobiDB-lite"/>
    </source>
</evidence>